<dbReference type="AlphaFoldDB" id="A0AAD5QAA9"/>
<dbReference type="SUPFAM" id="SSF51735">
    <property type="entry name" value="NAD(P)-binding Rossmann-fold domains"/>
    <property type="match status" value="1"/>
</dbReference>
<keyword evidence="4" id="KW-1185">Reference proteome</keyword>
<dbReference type="PANTHER" id="PTHR43677">
    <property type="entry name" value="SHORT-CHAIN DEHYDROGENASE/REDUCTASE"/>
    <property type="match status" value="1"/>
</dbReference>
<evidence type="ECO:0000256" key="1">
    <source>
        <dbReference type="ARBA" id="ARBA00023002"/>
    </source>
</evidence>
<dbReference type="InterPro" id="IPR012336">
    <property type="entry name" value="Thioredoxin-like_fold"/>
</dbReference>
<evidence type="ECO:0000313" key="4">
    <source>
        <dbReference type="Proteomes" id="UP001209570"/>
    </source>
</evidence>
<evidence type="ECO:0000313" key="3">
    <source>
        <dbReference type="EMBL" id="KAJ0400198.1"/>
    </source>
</evidence>
<dbReference type="SMART" id="SM00829">
    <property type="entry name" value="PKS_ER"/>
    <property type="match status" value="1"/>
</dbReference>
<dbReference type="SUPFAM" id="SSF52833">
    <property type="entry name" value="Thioredoxin-like"/>
    <property type="match status" value="1"/>
</dbReference>
<dbReference type="Pfam" id="PF13905">
    <property type="entry name" value="Thioredoxin_8"/>
    <property type="match status" value="1"/>
</dbReference>
<dbReference type="EMBL" id="JAKCXM010000160">
    <property type="protein sequence ID" value="KAJ0400198.1"/>
    <property type="molecule type" value="Genomic_DNA"/>
</dbReference>
<dbReference type="Pfam" id="PF00107">
    <property type="entry name" value="ADH_zinc_N"/>
    <property type="match status" value="1"/>
</dbReference>
<dbReference type="InterPro" id="IPR013766">
    <property type="entry name" value="Thioredoxin_domain"/>
</dbReference>
<dbReference type="GO" id="GO:0016491">
    <property type="term" value="F:oxidoreductase activity"/>
    <property type="evidence" value="ECO:0007669"/>
    <property type="project" value="UniProtKB-KW"/>
</dbReference>
<dbReference type="PANTHER" id="PTHR43677:SF3">
    <property type="entry name" value="PROSTAGLANDIN REDUCTASE 3"/>
    <property type="match status" value="1"/>
</dbReference>
<dbReference type="SUPFAM" id="SSF50129">
    <property type="entry name" value="GroES-like"/>
    <property type="match status" value="1"/>
</dbReference>
<keyword evidence="1" id="KW-0560">Oxidoreductase</keyword>
<accession>A0AAD5QAA9</accession>
<dbReference type="Proteomes" id="UP001209570">
    <property type="component" value="Unassembled WGS sequence"/>
</dbReference>
<dbReference type="InterPro" id="IPR020843">
    <property type="entry name" value="ER"/>
</dbReference>
<dbReference type="Pfam" id="PF08240">
    <property type="entry name" value="ADH_N"/>
    <property type="match status" value="1"/>
</dbReference>
<dbReference type="InterPro" id="IPR036291">
    <property type="entry name" value="NAD(P)-bd_dom_sf"/>
</dbReference>
<dbReference type="InterPro" id="IPR051397">
    <property type="entry name" value="Zn-ADH-like_protein"/>
</dbReference>
<dbReference type="Gene3D" id="3.40.30.10">
    <property type="entry name" value="Glutaredoxin"/>
    <property type="match status" value="1"/>
</dbReference>
<dbReference type="InterPro" id="IPR013154">
    <property type="entry name" value="ADH-like_N"/>
</dbReference>
<dbReference type="InterPro" id="IPR036249">
    <property type="entry name" value="Thioredoxin-like_sf"/>
</dbReference>
<proteinExistence type="predicted"/>
<evidence type="ECO:0000259" key="2">
    <source>
        <dbReference type="PROSITE" id="PS51352"/>
    </source>
</evidence>
<feature type="domain" description="Thioredoxin" evidence="2">
    <location>
        <begin position="4"/>
        <end position="155"/>
    </location>
</feature>
<dbReference type="Gene3D" id="3.40.50.720">
    <property type="entry name" value="NAD(P)-binding Rossmann-like Domain"/>
    <property type="match status" value="1"/>
</dbReference>
<sequence>MSALFKGIELVNAKGETLLGEQCLQNKVVALFFAADWCPDCRSFQPTLNAFYKDVNQQKHVFDIVFVGSDATAADQDAHFKDKQGPWWQIPFASPLRDDLKRKYGVCAAKEKDAIGVTDRKNGIPSLVVIDANGAVLDLHAADKVETQGVEAFAADFRAATAIVVEADLPAPGDDEVVVSTRFVGINASDINVTNGLFTSTLPFGCGLEAVGEVVSVGSAVRNVRVGDAVMFRKLGAFAEYVTVKATALVLLPHLSPEPLVILTGGASVSMALRLVGAMTTGETVLITAAAGATGLIAVQLAKRAGNRVIGLVGSEAKVRMLESLGCDRVINYNAEDMGAVLKREYPAGVDLLLDSVGGGKHLEQLVDNVAVHGRVVLFGSISQYDNREPAPESDGASLTRVAWSLLLKSASIRGFRTSDHQEHYDAHVRELLQGLQDGSLVSHLDATVFEGLESVADAVEHLYARRNIGKVIVRL</sequence>
<dbReference type="FunFam" id="3.40.50.720:FF:000121">
    <property type="entry name" value="Prostaglandin reductase 2"/>
    <property type="match status" value="1"/>
</dbReference>
<comment type="caution">
    <text evidence="3">The sequence shown here is derived from an EMBL/GenBank/DDBJ whole genome shotgun (WGS) entry which is preliminary data.</text>
</comment>
<dbReference type="InterPro" id="IPR011032">
    <property type="entry name" value="GroES-like_sf"/>
</dbReference>
<dbReference type="GO" id="GO:0005739">
    <property type="term" value="C:mitochondrion"/>
    <property type="evidence" value="ECO:0007669"/>
    <property type="project" value="TreeGrafter"/>
</dbReference>
<dbReference type="InterPro" id="IPR013149">
    <property type="entry name" value="ADH-like_C"/>
</dbReference>
<reference evidence="3" key="1">
    <citation type="submission" date="2021-12" db="EMBL/GenBank/DDBJ databases">
        <title>Prjna785345.</title>
        <authorList>
            <person name="Rujirawat T."/>
            <person name="Krajaejun T."/>
        </authorList>
    </citation>
    <scope>NUCLEOTIDE SEQUENCE</scope>
    <source>
        <strain evidence="3">Pi057C3</strain>
    </source>
</reference>
<organism evidence="3 4">
    <name type="scientific">Pythium insidiosum</name>
    <name type="common">Pythiosis disease agent</name>
    <dbReference type="NCBI Taxonomy" id="114742"/>
    <lineage>
        <taxon>Eukaryota</taxon>
        <taxon>Sar</taxon>
        <taxon>Stramenopiles</taxon>
        <taxon>Oomycota</taxon>
        <taxon>Peronosporomycetes</taxon>
        <taxon>Pythiales</taxon>
        <taxon>Pythiaceae</taxon>
        <taxon>Pythium</taxon>
    </lineage>
</organism>
<gene>
    <name evidence="3" type="ORF">P43SY_009515</name>
</gene>
<name>A0AAD5QAA9_PYTIN</name>
<dbReference type="Gene3D" id="3.90.180.10">
    <property type="entry name" value="Medium-chain alcohol dehydrogenases, catalytic domain"/>
    <property type="match status" value="1"/>
</dbReference>
<dbReference type="PROSITE" id="PS51352">
    <property type="entry name" value="THIOREDOXIN_2"/>
    <property type="match status" value="1"/>
</dbReference>
<protein>
    <recommendedName>
        <fullName evidence="2">Thioredoxin domain-containing protein</fullName>
    </recommendedName>
</protein>